<dbReference type="EMBL" id="JANPWB010000013">
    <property type="protein sequence ID" value="KAJ1103465.1"/>
    <property type="molecule type" value="Genomic_DNA"/>
</dbReference>
<gene>
    <name evidence="1" type="ORF">NDU88_000888</name>
</gene>
<sequence>MRPVATLHLDLGCSENGRPRSTGSARLARALTAVVASLLQRMGKLDRMWPSAKPGSDGEVNLRAPQTCTPDVPAAPVLEASWGDPRPRLEFQGSLRAQLPPLRIFVTSCPVRGEDLASPVCVMQTCRGSRRPLRHMQFSVRYSGPNEGRLRL</sequence>
<protein>
    <submittedName>
        <fullName evidence="1">Uncharacterized protein</fullName>
    </submittedName>
</protein>
<reference evidence="1" key="1">
    <citation type="journal article" date="2022" name="bioRxiv">
        <title>Sequencing and chromosome-scale assembly of the giantPleurodeles waltlgenome.</title>
        <authorList>
            <person name="Brown T."/>
            <person name="Elewa A."/>
            <person name="Iarovenko S."/>
            <person name="Subramanian E."/>
            <person name="Araus A.J."/>
            <person name="Petzold A."/>
            <person name="Susuki M."/>
            <person name="Suzuki K.-i.T."/>
            <person name="Hayashi T."/>
            <person name="Toyoda A."/>
            <person name="Oliveira C."/>
            <person name="Osipova E."/>
            <person name="Leigh N.D."/>
            <person name="Simon A."/>
            <person name="Yun M.H."/>
        </authorList>
    </citation>
    <scope>NUCLEOTIDE SEQUENCE</scope>
    <source>
        <strain evidence="1">20211129_DDA</strain>
        <tissue evidence="1">Liver</tissue>
    </source>
</reference>
<organism evidence="1 2">
    <name type="scientific">Pleurodeles waltl</name>
    <name type="common">Iberian ribbed newt</name>
    <dbReference type="NCBI Taxonomy" id="8319"/>
    <lineage>
        <taxon>Eukaryota</taxon>
        <taxon>Metazoa</taxon>
        <taxon>Chordata</taxon>
        <taxon>Craniata</taxon>
        <taxon>Vertebrata</taxon>
        <taxon>Euteleostomi</taxon>
        <taxon>Amphibia</taxon>
        <taxon>Batrachia</taxon>
        <taxon>Caudata</taxon>
        <taxon>Salamandroidea</taxon>
        <taxon>Salamandridae</taxon>
        <taxon>Pleurodelinae</taxon>
        <taxon>Pleurodeles</taxon>
    </lineage>
</organism>
<keyword evidence="2" id="KW-1185">Reference proteome</keyword>
<dbReference type="AlphaFoldDB" id="A0AAV7ML13"/>
<name>A0AAV7ML13_PLEWA</name>
<proteinExistence type="predicted"/>
<evidence type="ECO:0000313" key="2">
    <source>
        <dbReference type="Proteomes" id="UP001066276"/>
    </source>
</evidence>
<dbReference type="Proteomes" id="UP001066276">
    <property type="component" value="Chromosome 9"/>
</dbReference>
<accession>A0AAV7ML13</accession>
<evidence type="ECO:0000313" key="1">
    <source>
        <dbReference type="EMBL" id="KAJ1103465.1"/>
    </source>
</evidence>
<comment type="caution">
    <text evidence="1">The sequence shown here is derived from an EMBL/GenBank/DDBJ whole genome shotgun (WGS) entry which is preliminary data.</text>
</comment>